<dbReference type="EMBL" id="CM045759">
    <property type="protein sequence ID" value="KAI8017280.1"/>
    <property type="molecule type" value="Genomic_DNA"/>
</dbReference>
<accession>A0ACC0HXW4</accession>
<reference evidence="1 2" key="1">
    <citation type="journal article" date="2022" name="Plant J.">
        <title>Chromosome-level genome of Camellia lanceoleosa provides a valuable resource for understanding genome evolution and self-incompatibility.</title>
        <authorList>
            <person name="Gong W."/>
            <person name="Xiao S."/>
            <person name="Wang L."/>
            <person name="Liao Z."/>
            <person name="Chang Y."/>
            <person name="Mo W."/>
            <person name="Hu G."/>
            <person name="Li W."/>
            <person name="Zhao G."/>
            <person name="Zhu H."/>
            <person name="Hu X."/>
            <person name="Ji K."/>
            <person name="Xiang X."/>
            <person name="Song Q."/>
            <person name="Yuan D."/>
            <person name="Jin S."/>
            <person name="Zhang L."/>
        </authorList>
    </citation>
    <scope>NUCLEOTIDE SEQUENCE [LARGE SCALE GENOMIC DNA]</scope>
    <source>
        <strain evidence="1">SQ_2022a</strain>
    </source>
</reference>
<name>A0ACC0HXW4_9ERIC</name>
<evidence type="ECO:0000313" key="2">
    <source>
        <dbReference type="Proteomes" id="UP001060215"/>
    </source>
</evidence>
<organism evidence="1 2">
    <name type="scientific">Camellia lanceoleosa</name>
    <dbReference type="NCBI Taxonomy" id="1840588"/>
    <lineage>
        <taxon>Eukaryota</taxon>
        <taxon>Viridiplantae</taxon>
        <taxon>Streptophyta</taxon>
        <taxon>Embryophyta</taxon>
        <taxon>Tracheophyta</taxon>
        <taxon>Spermatophyta</taxon>
        <taxon>Magnoliopsida</taxon>
        <taxon>eudicotyledons</taxon>
        <taxon>Gunneridae</taxon>
        <taxon>Pentapetalae</taxon>
        <taxon>asterids</taxon>
        <taxon>Ericales</taxon>
        <taxon>Theaceae</taxon>
        <taxon>Camellia</taxon>
    </lineage>
</organism>
<gene>
    <name evidence="1" type="ORF">LOK49_LG04G03063</name>
</gene>
<sequence length="101" mass="11581">MGLSVVAGGGSGGVNMAFVDCEIQILDREGERRSGSMEMEKWDYDRPQYSSYSRPSAYADDALDNEYKSYAHPKPRLALSLYGGRVWRHWVWIWFGIWPEA</sequence>
<protein>
    <submittedName>
        <fullName evidence="1">Uncharacterized protein</fullName>
    </submittedName>
</protein>
<proteinExistence type="predicted"/>
<dbReference type="Proteomes" id="UP001060215">
    <property type="component" value="Chromosome 2"/>
</dbReference>
<evidence type="ECO:0000313" key="1">
    <source>
        <dbReference type="EMBL" id="KAI8017280.1"/>
    </source>
</evidence>
<keyword evidence="2" id="KW-1185">Reference proteome</keyword>
<comment type="caution">
    <text evidence="1">The sequence shown here is derived from an EMBL/GenBank/DDBJ whole genome shotgun (WGS) entry which is preliminary data.</text>
</comment>